<sequence>MNLVAVDMEALIETISHVDDNLGKSYLDAVTGEVIYIPTEVSLALEKGTLKEDTFDNWLKEFVSIAILINEDKENRYLITPLMQEEFYIKAMKDYVKNKISNSDLKLELAQALESKEPTKKFKHILMDKQNTMDGCVDDECTTNEWYKYEDQCIKEFVIEWLRSNGIELKHLLWS</sequence>
<protein>
    <submittedName>
        <fullName evidence="1">UPF0158 family protein</fullName>
    </submittedName>
</protein>
<organism evidence="1 2">
    <name type="scientific">Clostridium frigoris</name>
    <dbReference type="NCBI Taxonomy" id="205327"/>
    <lineage>
        <taxon>Bacteria</taxon>
        <taxon>Bacillati</taxon>
        <taxon>Bacillota</taxon>
        <taxon>Clostridia</taxon>
        <taxon>Eubacteriales</taxon>
        <taxon>Clostridiaceae</taxon>
        <taxon>Clostridium</taxon>
    </lineage>
</organism>
<accession>A0ABS6BN21</accession>
<comment type="caution">
    <text evidence="1">The sequence shown here is derived from an EMBL/GenBank/DDBJ whole genome shotgun (WGS) entry which is preliminary data.</text>
</comment>
<dbReference type="Proteomes" id="UP000776252">
    <property type="component" value="Unassembled WGS sequence"/>
</dbReference>
<dbReference type="InterPro" id="IPR005361">
    <property type="entry name" value="UPF0158"/>
</dbReference>
<evidence type="ECO:0000313" key="1">
    <source>
        <dbReference type="EMBL" id="MBU3158197.1"/>
    </source>
</evidence>
<dbReference type="RefSeq" id="WP_216145145.1">
    <property type="nucleotide sequence ID" value="NZ_JAHLDV010000001.1"/>
</dbReference>
<reference evidence="1 2" key="1">
    <citation type="submission" date="2021-06" db="EMBL/GenBank/DDBJ databases">
        <title>Clostridia strains as spoilage organisms.</title>
        <authorList>
            <person name="Wambui J."/>
            <person name="Stephan R."/>
            <person name="Stevens M.J.A."/>
        </authorList>
    </citation>
    <scope>NUCLEOTIDE SEQUENCE [LARGE SCALE GENOMIC DNA]</scope>
    <source>
        <strain evidence="1 2">DSM 14204</strain>
    </source>
</reference>
<dbReference type="EMBL" id="JAHLDV010000001">
    <property type="protein sequence ID" value="MBU3158197.1"/>
    <property type="molecule type" value="Genomic_DNA"/>
</dbReference>
<keyword evidence="2" id="KW-1185">Reference proteome</keyword>
<evidence type="ECO:0000313" key="2">
    <source>
        <dbReference type="Proteomes" id="UP000776252"/>
    </source>
</evidence>
<gene>
    <name evidence="1" type="ORF">KPL37_00225</name>
</gene>
<dbReference type="Pfam" id="PF03682">
    <property type="entry name" value="UPF0158"/>
    <property type="match status" value="1"/>
</dbReference>
<name>A0ABS6BN21_9CLOT</name>
<proteinExistence type="predicted"/>